<name>A0A2T5MEK2_9GAMM</name>
<gene>
    <name evidence="9" type="primary">kdpA</name>
    <name evidence="10" type="ORF">CJD38_11855</name>
</gene>
<evidence type="ECO:0000256" key="8">
    <source>
        <dbReference type="ARBA" id="ARBA00023136"/>
    </source>
</evidence>
<feature type="transmembrane region" description="Helical" evidence="9">
    <location>
        <begin position="488"/>
        <end position="512"/>
    </location>
</feature>
<feature type="transmembrane region" description="Helical" evidence="9">
    <location>
        <begin position="376"/>
        <end position="401"/>
    </location>
</feature>
<dbReference type="RefSeq" id="WP_107940575.1">
    <property type="nucleotide sequence ID" value="NZ_QANS01000004.1"/>
</dbReference>
<comment type="caution">
    <text evidence="10">The sequence shown here is derived from an EMBL/GenBank/DDBJ whole genome shotgun (WGS) entry which is preliminary data.</text>
</comment>
<feature type="transmembrane region" description="Helical" evidence="9">
    <location>
        <begin position="257"/>
        <end position="274"/>
    </location>
</feature>
<dbReference type="PANTHER" id="PTHR30607">
    <property type="entry name" value="POTASSIUM-TRANSPORTING ATPASE A CHAIN"/>
    <property type="match status" value="1"/>
</dbReference>
<feature type="transmembrane region" description="Helical" evidence="9">
    <location>
        <begin position="286"/>
        <end position="306"/>
    </location>
</feature>
<accession>A0A2T5MEK2</accession>
<comment type="subunit">
    <text evidence="9">The system is composed of three essential subunits: KdpA, KdpB and KdpC.</text>
</comment>
<keyword evidence="7 9" id="KW-0406">Ion transport</keyword>
<organism evidence="10 11">
    <name type="scientific">Stenotrophobium rhamnosiphilum</name>
    <dbReference type="NCBI Taxonomy" id="2029166"/>
    <lineage>
        <taxon>Bacteria</taxon>
        <taxon>Pseudomonadati</taxon>
        <taxon>Pseudomonadota</taxon>
        <taxon>Gammaproteobacteria</taxon>
        <taxon>Nevskiales</taxon>
        <taxon>Nevskiaceae</taxon>
        <taxon>Stenotrophobium</taxon>
    </lineage>
</organism>
<keyword evidence="5 9" id="KW-0630">Potassium</keyword>
<comment type="subcellular location">
    <subcellularLocation>
        <location evidence="9">Cell membrane</location>
        <topology evidence="9">Multi-pass membrane protein</topology>
    </subcellularLocation>
</comment>
<sequence length="569" mass="60328">MTINGWIQILIYFALLTALTRPVGGYLYRVFNGERILLSRPLGWLERGFYRCAGVDSQTEQSWISYTLAMLAFNLVCFVALFLLLLAQGHLPFNPQGFGALTPDLAFNTAISFVTNTNWQSYGGETTMSYGTQMLGLTVHNFVSAATGIGLALALVRGFARRSASTIGNFWVDLTRATLYVLLPISIVAALFLIWQGMPQNLSAYTNALTLEGVKQTIAQGPVASQVAIKMLGTNGGGFFNANAAHPFENPTALSNFLQILLIFLIPAGLTNTFGRMVKSELQGWALYSAMSVLFLVGVATCYWAESQGNPQLTTMGISQPIGNMEGKETRFGVANSTLFATITTDASCGAVNAMHDSFTPLGGLVPMVNMMLGEVIFGGVGAGLYGILLYALIAVFIAGLMVGRTPEYLGKKIEAREIKLTMLAILCLPLSILGFTAVSSVLSQGLAGLANTGPHGFSEMLYAYTSATANNGSAFAGLTANTPFYNVTLGIAMLIGRFAFIVPMMATAGALAAKKYTPPSAGTFPTTGGLFIALLVGVIVIVGGLTFFPAIALGPIVEHLAILTGKAY</sequence>
<proteinExistence type="inferred from homology"/>
<dbReference type="GO" id="GO:0030955">
    <property type="term" value="F:potassium ion binding"/>
    <property type="evidence" value="ECO:0007669"/>
    <property type="project" value="UniProtKB-UniRule"/>
</dbReference>
<evidence type="ECO:0000256" key="1">
    <source>
        <dbReference type="ARBA" id="ARBA00022448"/>
    </source>
</evidence>
<dbReference type="EMBL" id="QANS01000004">
    <property type="protein sequence ID" value="PTU30992.1"/>
    <property type="molecule type" value="Genomic_DNA"/>
</dbReference>
<feature type="transmembrane region" description="Helical" evidence="9">
    <location>
        <begin position="177"/>
        <end position="195"/>
    </location>
</feature>
<protein>
    <recommendedName>
        <fullName evidence="9">Potassium-transporting ATPase potassium-binding subunit</fullName>
    </recommendedName>
    <alternativeName>
        <fullName evidence="9">ATP phosphohydrolase [potassium-transporting] A chain</fullName>
    </alternativeName>
    <alternativeName>
        <fullName evidence="9">Potassium-binding and translocating subunit A</fullName>
    </alternativeName>
    <alternativeName>
        <fullName evidence="9">Potassium-translocating ATPase A chain</fullName>
    </alternativeName>
</protein>
<keyword evidence="10" id="KW-0378">Hydrolase</keyword>
<keyword evidence="3 9" id="KW-0633">Potassium transport</keyword>
<evidence type="ECO:0000256" key="7">
    <source>
        <dbReference type="ARBA" id="ARBA00023065"/>
    </source>
</evidence>
<dbReference type="PIRSF" id="PIRSF001294">
    <property type="entry name" value="K_ATPaseA"/>
    <property type="match status" value="1"/>
</dbReference>
<evidence type="ECO:0000256" key="5">
    <source>
        <dbReference type="ARBA" id="ARBA00022958"/>
    </source>
</evidence>
<dbReference type="PANTHER" id="PTHR30607:SF2">
    <property type="entry name" value="POTASSIUM-TRANSPORTING ATPASE POTASSIUM-BINDING SUBUNIT"/>
    <property type="match status" value="1"/>
</dbReference>
<evidence type="ECO:0000256" key="4">
    <source>
        <dbReference type="ARBA" id="ARBA00022692"/>
    </source>
</evidence>
<evidence type="ECO:0000256" key="3">
    <source>
        <dbReference type="ARBA" id="ARBA00022538"/>
    </source>
</evidence>
<dbReference type="HAMAP" id="MF_00275">
    <property type="entry name" value="KdpA"/>
    <property type="match status" value="1"/>
</dbReference>
<evidence type="ECO:0000256" key="2">
    <source>
        <dbReference type="ARBA" id="ARBA00022475"/>
    </source>
</evidence>
<comment type="similarity">
    <text evidence="9">Belongs to the KdpA family.</text>
</comment>
<comment type="function">
    <text evidence="9">Part of the high-affinity ATP-driven potassium transport (or Kdp) system, which catalyzes the hydrolysis of ATP coupled with the electrogenic transport of potassium into the cytoplasm. This subunit binds the extracellular potassium ions and delivers the ions to the membrane domain of KdpB through an intramembrane tunnel.</text>
</comment>
<feature type="transmembrane region" description="Helical" evidence="9">
    <location>
        <begin position="6"/>
        <end position="28"/>
    </location>
</feature>
<evidence type="ECO:0000256" key="6">
    <source>
        <dbReference type="ARBA" id="ARBA00022989"/>
    </source>
</evidence>
<keyword evidence="11" id="KW-1185">Reference proteome</keyword>
<dbReference type="OrthoDB" id="9763796at2"/>
<keyword evidence="8 9" id="KW-0472">Membrane</keyword>
<dbReference type="GO" id="GO:0008556">
    <property type="term" value="F:P-type potassium transmembrane transporter activity"/>
    <property type="evidence" value="ECO:0007669"/>
    <property type="project" value="InterPro"/>
</dbReference>
<keyword evidence="6 9" id="KW-1133">Transmembrane helix</keyword>
<feature type="transmembrane region" description="Helical" evidence="9">
    <location>
        <begin position="63"/>
        <end position="87"/>
    </location>
</feature>
<dbReference type="Pfam" id="PF03814">
    <property type="entry name" value="KdpA"/>
    <property type="match status" value="1"/>
</dbReference>
<reference evidence="10 11" key="1">
    <citation type="submission" date="2018-04" db="EMBL/GenBank/DDBJ databases">
        <title>Novel species isolated from glacier.</title>
        <authorList>
            <person name="Liu Q."/>
            <person name="Xin Y.-H."/>
        </authorList>
    </citation>
    <scope>NUCLEOTIDE SEQUENCE [LARGE SCALE GENOMIC DNA]</scope>
    <source>
        <strain evidence="10 11">GT1R17</strain>
    </source>
</reference>
<feature type="transmembrane region" description="Helical" evidence="9">
    <location>
        <begin position="134"/>
        <end position="156"/>
    </location>
</feature>
<dbReference type="GO" id="GO:0016787">
    <property type="term" value="F:hydrolase activity"/>
    <property type="evidence" value="ECO:0007669"/>
    <property type="project" value="UniProtKB-KW"/>
</dbReference>
<keyword evidence="1 9" id="KW-0813">Transport</keyword>
<evidence type="ECO:0000313" key="11">
    <source>
        <dbReference type="Proteomes" id="UP000244248"/>
    </source>
</evidence>
<keyword evidence="2 9" id="KW-1003">Cell membrane</keyword>
<dbReference type="GO" id="GO:0005886">
    <property type="term" value="C:plasma membrane"/>
    <property type="evidence" value="ECO:0007669"/>
    <property type="project" value="UniProtKB-SubCell"/>
</dbReference>
<evidence type="ECO:0000256" key="9">
    <source>
        <dbReference type="HAMAP-Rule" id="MF_00275"/>
    </source>
</evidence>
<dbReference type="AlphaFoldDB" id="A0A2T5MEK2"/>
<feature type="transmembrane region" description="Helical" evidence="9">
    <location>
        <begin position="532"/>
        <end position="554"/>
    </location>
</feature>
<evidence type="ECO:0000313" key="10">
    <source>
        <dbReference type="EMBL" id="PTU30992.1"/>
    </source>
</evidence>
<dbReference type="InterPro" id="IPR004623">
    <property type="entry name" value="KdpA"/>
</dbReference>
<dbReference type="Proteomes" id="UP000244248">
    <property type="component" value="Unassembled WGS sequence"/>
</dbReference>
<dbReference type="NCBIfam" id="TIGR00680">
    <property type="entry name" value="kdpA"/>
    <property type="match status" value="1"/>
</dbReference>
<keyword evidence="4 9" id="KW-0812">Transmembrane</keyword>
<feature type="transmembrane region" description="Helical" evidence="9">
    <location>
        <begin position="421"/>
        <end position="442"/>
    </location>
</feature>